<proteinExistence type="predicted"/>
<reference evidence="4" key="1">
    <citation type="submission" date="2016-09" db="EMBL/GenBank/DDBJ databases">
        <authorList>
            <person name="Guldener U."/>
        </authorList>
    </citation>
    <scope>NUCLEOTIDE SEQUENCE [LARGE SCALE GENOMIC DNA]</scope>
    <source>
        <strain evidence="4">V64-1</strain>
    </source>
</reference>
<feature type="compositionally biased region" description="Basic and acidic residues" evidence="2">
    <location>
        <begin position="138"/>
        <end position="148"/>
    </location>
</feature>
<keyword evidence="1" id="KW-0175">Coiled coil</keyword>
<evidence type="ECO:0000256" key="2">
    <source>
        <dbReference type="SAM" id="MobiDB-lite"/>
    </source>
</evidence>
<dbReference type="AlphaFoldDB" id="A0A2H3TTC9"/>
<accession>A0A2H3TTC9</accession>
<name>A0A2H3TTC9_FUSOX</name>
<feature type="coiled-coil region" evidence="1">
    <location>
        <begin position="31"/>
        <end position="65"/>
    </location>
</feature>
<dbReference type="VEuPathDB" id="FungiDB:FOZG_09117"/>
<evidence type="ECO:0000313" key="4">
    <source>
        <dbReference type="Proteomes" id="UP000219369"/>
    </source>
</evidence>
<evidence type="ECO:0000256" key="1">
    <source>
        <dbReference type="SAM" id="Coils"/>
    </source>
</evidence>
<sequence length="245" mass="27896">MSPTPEDVVQVTLYQAPSDIHGILMAKDEIIAKLMADLAQANADKEDLQAQITQEEEDNVILHHNIDDQDVEIVGLTSKDTRNGKQITDLLFDRRVCYNNIDDQAYEIGELKAEVSRQNRRLDDEERKIEELEAERNINERVNDEDNASRSSDSSCTDYDLMDLTSDEEEEEEDIDQDNDISSTTVNNGSDNSSAAGIKSEGEAMDYNYDSQQHILSPRHFHKSFRIRYRKVRTSQVIGLFCFGA</sequence>
<feature type="region of interest" description="Disordered" evidence="2">
    <location>
        <begin position="138"/>
        <end position="197"/>
    </location>
</feature>
<protein>
    <submittedName>
        <fullName evidence="3">Uncharacterized protein</fullName>
    </submittedName>
</protein>
<dbReference type="VEuPathDB" id="FungiDB:FOIG_01968"/>
<feature type="compositionally biased region" description="Acidic residues" evidence="2">
    <location>
        <begin position="165"/>
        <end position="179"/>
    </location>
</feature>
<organism evidence="3 4">
    <name type="scientific">Fusarium oxysporum</name>
    <name type="common">Fusarium vascular wilt</name>
    <dbReference type="NCBI Taxonomy" id="5507"/>
    <lineage>
        <taxon>Eukaryota</taxon>
        <taxon>Fungi</taxon>
        <taxon>Dikarya</taxon>
        <taxon>Ascomycota</taxon>
        <taxon>Pezizomycotina</taxon>
        <taxon>Sordariomycetes</taxon>
        <taxon>Hypocreomycetidae</taxon>
        <taxon>Hypocreales</taxon>
        <taxon>Nectriaceae</taxon>
        <taxon>Fusarium</taxon>
        <taxon>Fusarium oxysporum species complex</taxon>
    </lineage>
</organism>
<evidence type="ECO:0000313" key="3">
    <source>
        <dbReference type="EMBL" id="SCO86536.1"/>
    </source>
</evidence>
<dbReference type="VEuPathDB" id="FungiDB:FOXG_02995"/>
<dbReference type="OrthoDB" id="5104574at2759"/>
<dbReference type="VEuPathDB" id="FungiDB:FOC1_g10015022"/>
<dbReference type="Proteomes" id="UP000219369">
    <property type="component" value="Unassembled WGS sequence"/>
</dbReference>
<dbReference type="EMBL" id="FMJY01000006">
    <property type="protein sequence ID" value="SCO86536.1"/>
    <property type="molecule type" value="Genomic_DNA"/>
</dbReference>
<dbReference type="VEuPathDB" id="FungiDB:FOMG_11086"/>
<feature type="compositionally biased region" description="Polar residues" evidence="2">
    <location>
        <begin position="181"/>
        <end position="195"/>
    </location>
</feature>
<dbReference type="VEuPathDB" id="FungiDB:HZS61_015110"/>
<gene>
    <name evidence="3" type="ORF">FRV6_10663</name>
</gene>